<evidence type="ECO:0000256" key="1">
    <source>
        <dbReference type="SAM" id="MobiDB-lite"/>
    </source>
</evidence>
<accession>X0V9F8</accession>
<dbReference type="InterPro" id="IPR011042">
    <property type="entry name" value="6-blade_b-propeller_TolB-like"/>
</dbReference>
<protein>
    <submittedName>
        <fullName evidence="2">Uncharacterized protein</fullName>
    </submittedName>
</protein>
<dbReference type="EMBL" id="BARS01038997">
    <property type="protein sequence ID" value="GAG14794.1"/>
    <property type="molecule type" value="Genomic_DNA"/>
</dbReference>
<proteinExistence type="predicted"/>
<feature type="region of interest" description="Disordered" evidence="1">
    <location>
        <begin position="1"/>
        <end position="20"/>
    </location>
</feature>
<dbReference type="AlphaFoldDB" id="X0V9F8"/>
<sequence>MLRVNRDNGAAATDNPFFDQPSADPRIFAYGFSRAFDFA</sequence>
<comment type="caution">
    <text evidence="2">The sequence shown here is derived from an EMBL/GenBank/DDBJ whole genome shotgun (WGS) entry which is preliminary data.</text>
</comment>
<name>X0V9F8_9ZZZZ</name>
<evidence type="ECO:0000313" key="2">
    <source>
        <dbReference type="EMBL" id="GAG14794.1"/>
    </source>
</evidence>
<feature type="non-terminal residue" evidence="2">
    <location>
        <position position="39"/>
    </location>
</feature>
<reference evidence="2" key="1">
    <citation type="journal article" date="2014" name="Front. Microbiol.">
        <title>High frequency of phylogenetically diverse reductive dehalogenase-homologous genes in deep subseafloor sedimentary metagenomes.</title>
        <authorList>
            <person name="Kawai M."/>
            <person name="Futagami T."/>
            <person name="Toyoda A."/>
            <person name="Takaki Y."/>
            <person name="Nishi S."/>
            <person name="Hori S."/>
            <person name="Arai W."/>
            <person name="Tsubouchi T."/>
            <person name="Morono Y."/>
            <person name="Uchiyama I."/>
            <person name="Ito T."/>
            <person name="Fujiyama A."/>
            <person name="Inagaki F."/>
            <person name="Takami H."/>
        </authorList>
    </citation>
    <scope>NUCLEOTIDE SEQUENCE</scope>
    <source>
        <strain evidence="2">Expedition CK06-06</strain>
    </source>
</reference>
<dbReference type="Gene3D" id="2.120.10.30">
    <property type="entry name" value="TolB, C-terminal domain"/>
    <property type="match status" value="1"/>
</dbReference>
<gene>
    <name evidence="2" type="ORF">S01H1_59613</name>
</gene>
<organism evidence="2">
    <name type="scientific">marine sediment metagenome</name>
    <dbReference type="NCBI Taxonomy" id="412755"/>
    <lineage>
        <taxon>unclassified sequences</taxon>
        <taxon>metagenomes</taxon>
        <taxon>ecological metagenomes</taxon>
    </lineage>
</organism>